<evidence type="ECO:0000313" key="13">
    <source>
        <dbReference type="Proteomes" id="UP000019184"/>
    </source>
</evidence>
<dbReference type="GO" id="GO:0005886">
    <property type="term" value="C:plasma membrane"/>
    <property type="evidence" value="ECO:0007669"/>
    <property type="project" value="UniProtKB-SubCell"/>
</dbReference>
<feature type="domain" description="Ancillary SecYEG translocon subunit/Cell division coordinator CpoB TPR" evidence="11">
    <location>
        <begin position="14"/>
        <end position="200"/>
    </location>
</feature>
<feature type="region of interest" description="Disordered" evidence="9">
    <location>
        <begin position="203"/>
        <end position="295"/>
    </location>
</feature>
<dbReference type="EMBL" id="CBTK010000276">
    <property type="protein sequence ID" value="CDH46772.1"/>
    <property type="molecule type" value="Genomic_DNA"/>
</dbReference>
<evidence type="ECO:0000256" key="3">
    <source>
        <dbReference type="ARBA" id="ARBA00022692"/>
    </source>
</evidence>
<evidence type="ECO:0000313" key="12">
    <source>
        <dbReference type="EMBL" id="CDH46772.1"/>
    </source>
</evidence>
<evidence type="ECO:0000259" key="11">
    <source>
        <dbReference type="Pfam" id="PF09976"/>
    </source>
</evidence>
<keyword evidence="6" id="KW-0143">Chaperone</keyword>
<protein>
    <recommendedName>
        <fullName evidence="8">Ancillary SecYEG translocon subunit</fullName>
    </recommendedName>
</protein>
<dbReference type="InterPro" id="IPR011990">
    <property type="entry name" value="TPR-like_helical_dom_sf"/>
</dbReference>
<proteinExistence type="inferred from homology"/>
<evidence type="ECO:0000256" key="9">
    <source>
        <dbReference type="SAM" id="MobiDB-lite"/>
    </source>
</evidence>
<evidence type="ECO:0000256" key="1">
    <source>
        <dbReference type="ARBA" id="ARBA00004401"/>
    </source>
</evidence>
<dbReference type="GO" id="GO:0044877">
    <property type="term" value="F:protein-containing complex binding"/>
    <property type="evidence" value="ECO:0007669"/>
    <property type="project" value="InterPro"/>
</dbReference>
<dbReference type="Proteomes" id="UP000019184">
    <property type="component" value="Unassembled WGS sequence"/>
</dbReference>
<evidence type="ECO:0000256" key="6">
    <source>
        <dbReference type="ARBA" id="ARBA00023186"/>
    </source>
</evidence>
<feature type="transmembrane region" description="Helical" evidence="10">
    <location>
        <begin position="20"/>
        <end position="41"/>
    </location>
</feature>
<gene>
    <name evidence="12" type="ORF">BN874_60017</name>
</gene>
<feature type="compositionally biased region" description="Low complexity" evidence="9">
    <location>
        <begin position="242"/>
        <end position="256"/>
    </location>
</feature>
<dbReference type="InterPro" id="IPR026039">
    <property type="entry name" value="YfgM"/>
</dbReference>
<keyword evidence="3 10" id="KW-0812">Transmembrane</keyword>
<evidence type="ECO:0000256" key="8">
    <source>
        <dbReference type="ARBA" id="ARBA00024235"/>
    </source>
</evidence>
<evidence type="ECO:0000256" key="10">
    <source>
        <dbReference type="SAM" id="Phobius"/>
    </source>
</evidence>
<keyword evidence="4 10" id="KW-1133">Transmembrane helix</keyword>
<organism evidence="12 13">
    <name type="scientific">Candidatus Contendobacter odensis Run_B_J11</name>
    <dbReference type="NCBI Taxonomy" id="1400861"/>
    <lineage>
        <taxon>Bacteria</taxon>
        <taxon>Pseudomonadati</taxon>
        <taxon>Pseudomonadota</taxon>
        <taxon>Gammaproteobacteria</taxon>
        <taxon>Candidatus Competibacteraceae</taxon>
        <taxon>Candidatus Contendibacter</taxon>
    </lineage>
</organism>
<comment type="subcellular location">
    <subcellularLocation>
        <location evidence="1">Cell membrane</location>
        <topology evidence="1">Single-pass type II membrane protein</topology>
    </subcellularLocation>
</comment>
<dbReference type="AlphaFoldDB" id="A0A7U7J5T3"/>
<keyword evidence="2" id="KW-1003">Cell membrane</keyword>
<name>A0A7U7J5T3_9GAMM</name>
<evidence type="ECO:0000256" key="7">
    <source>
        <dbReference type="ARBA" id="ARBA00024197"/>
    </source>
</evidence>
<evidence type="ECO:0000256" key="5">
    <source>
        <dbReference type="ARBA" id="ARBA00023136"/>
    </source>
</evidence>
<feature type="compositionally biased region" description="Pro residues" evidence="9">
    <location>
        <begin position="257"/>
        <end position="274"/>
    </location>
</feature>
<dbReference type="Gene3D" id="1.25.40.10">
    <property type="entry name" value="Tetratricopeptide repeat domain"/>
    <property type="match status" value="1"/>
</dbReference>
<evidence type="ECO:0000256" key="2">
    <source>
        <dbReference type="ARBA" id="ARBA00022475"/>
    </source>
</evidence>
<reference evidence="12 13" key="1">
    <citation type="journal article" date="2014" name="ISME J.">
        <title>Candidatus Competibacter-lineage genomes retrieved from metagenomes reveal functional metabolic diversity.</title>
        <authorList>
            <person name="McIlroy S.J."/>
            <person name="Albertsen M."/>
            <person name="Andresen E.K."/>
            <person name="Saunders A.M."/>
            <person name="Kristiansen R."/>
            <person name="Stokholm-Bjerregaard M."/>
            <person name="Nielsen K.L."/>
            <person name="Nielsen P.H."/>
        </authorList>
    </citation>
    <scope>NUCLEOTIDE SEQUENCE [LARGE SCALE GENOMIC DNA]</scope>
    <source>
        <strain evidence="12 13">Run_B_J11</strain>
    </source>
</reference>
<comment type="caution">
    <text evidence="12">The sequence shown here is derived from an EMBL/GenBank/DDBJ whole genome shotgun (WGS) entry which is preliminary data.</text>
</comment>
<keyword evidence="5 10" id="KW-0472">Membrane</keyword>
<feature type="compositionally biased region" description="Pro residues" evidence="9">
    <location>
        <begin position="209"/>
        <end position="222"/>
    </location>
</feature>
<dbReference type="PANTHER" id="PTHR38035:SF1">
    <property type="entry name" value="ANCILLARY SECYEG TRANSLOCON SUBUNIT"/>
    <property type="match status" value="1"/>
</dbReference>
<comment type="similarity">
    <text evidence="7">Belongs to the YfgM family.</text>
</comment>
<dbReference type="PANTHER" id="PTHR38035">
    <property type="entry name" value="UPF0070 PROTEIN YFGM"/>
    <property type="match status" value="1"/>
</dbReference>
<dbReference type="SUPFAM" id="SSF48452">
    <property type="entry name" value="TPR-like"/>
    <property type="match status" value="1"/>
</dbReference>
<sequence>MEQYTDDERVEDLRKWWTENGSSIVIGIVLGLIAIFGWQYWSSYRNAQAEKASQAYDAFVAAVGKSDAGSRGQALLTDFPKSSYAVLAALRLAKLALDNGDPATAMQRLEWVIGNAKLDELKDIARLRLAQVQFTTGQLTEAQKLLDSVTTASLTAEREALKGDFYLAGNDIAKARTAYAAALAASSGNRLLQLKLDNLAAPTPDSVVPAPPAPPPPAPAEPAKPELTEVAPVPVTSREAVTEPAPVAEPASATEPAPAPAPDLPVSPAEPVPAPIIEDSGATPILAPAPATSGQ</sequence>
<keyword evidence="13" id="KW-1185">Reference proteome</keyword>
<accession>A0A7U7J5T3</accession>
<dbReference type="InterPro" id="IPR018704">
    <property type="entry name" value="SecYEG/CpoB_TPR"/>
</dbReference>
<dbReference type="Pfam" id="PF09976">
    <property type="entry name" value="TPR_21"/>
    <property type="match status" value="1"/>
</dbReference>
<dbReference type="OrthoDB" id="9789675at2"/>
<dbReference type="RefSeq" id="WP_051497982.1">
    <property type="nucleotide sequence ID" value="NZ_CBTK010000276.1"/>
</dbReference>
<evidence type="ECO:0000256" key="4">
    <source>
        <dbReference type="ARBA" id="ARBA00022989"/>
    </source>
</evidence>